<accession>U5D1M6</accession>
<name>U5D1M6_AMBTC</name>
<dbReference type="Proteomes" id="UP000017836">
    <property type="component" value="Unassembled WGS sequence"/>
</dbReference>
<evidence type="ECO:0000313" key="2">
    <source>
        <dbReference type="EMBL" id="ERN15307.1"/>
    </source>
</evidence>
<dbReference type="OMA" id="RNINRSH"/>
<dbReference type="HOGENOM" id="CLU_2362525_0_0_1"/>
<dbReference type="EMBL" id="KI392503">
    <property type="protein sequence ID" value="ERN15307.1"/>
    <property type="molecule type" value="Genomic_DNA"/>
</dbReference>
<keyword evidence="1" id="KW-0175">Coiled coil</keyword>
<gene>
    <name evidence="2" type="ORF">AMTR_s00036p00069860</name>
</gene>
<protein>
    <submittedName>
        <fullName evidence="2">Uncharacterized protein</fullName>
    </submittedName>
</protein>
<reference evidence="3" key="1">
    <citation type="journal article" date="2013" name="Science">
        <title>The Amborella genome and the evolution of flowering plants.</title>
        <authorList>
            <consortium name="Amborella Genome Project"/>
        </authorList>
    </citation>
    <scope>NUCLEOTIDE SEQUENCE [LARGE SCALE GENOMIC DNA]</scope>
</reference>
<dbReference type="Gramene" id="ERN15307">
    <property type="protein sequence ID" value="ERN15307"/>
    <property type="gene ID" value="AMTR_s00036p00069860"/>
</dbReference>
<proteinExistence type="predicted"/>
<dbReference type="AlphaFoldDB" id="U5D1M6"/>
<sequence length="96" mass="11325">MAGRERVRERLRLLQEGLVFAWQAKDEEEEEDDDERRIEIDGELGALLQELSHLQSRMAVLMEKIGTLPLEIIRDMREEVLEVTDQLRTLNRSHAR</sequence>
<feature type="coiled-coil region" evidence="1">
    <location>
        <begin position="44"/>
        <end position="93"/>
    </location>
</feature>
<organism evidence="2 3">
    <name type="scientific">Amborella trichopoda</name>
    <dbReference type="NCBI Taxonomy" id="13333"/>
    <lineage>
        <taxon>Eukaryota</taxon>
        <taxon>Viridiplantae</taxon>
        <taxon>Streptophyta</taxon>
        <taxon>Embryophyta</taxon>
        <taxon>Tracheophyta</taxon>
        <taxon>Spermatophyta</taxon>
        <taxon>Magnoliopsida</taxon>
        <taxon>Amborellales</taxon>
        <taxon>Amborellaceae</taxon>
        <taxon>Amborella</taxon>
    </lineage>
</organism>
<keyword evidence="3" id="KW-1185">Reference proteome</keyword>
<evidence type="ECO:0000313" key="3">
    <source>
        <dbReference type="Proteomes" id="UP000017836"/>
    </source>
</evidence>
<evidence type="ECO:0000256" key="1">
    <source>
        <dbReference type="SAM" id="Coils"/>
    </source>
</evidence>